<keyword evidence="2" id="KW-1185">Reference proteome</keyword>
<sequence length="77" mass="8361">MAYCNAMATVHLDVTGVMGWSDFSLSGDSIMTIRGGIAGVLPTFTTFLLGFSPCLFHFPYVTHARHHKRAITITLGT</sequence>
<dbReference type="AlphaFoldDB" id="A0A6A6QUZ4"/>
<organism evidence="1 2">
    <name type="scientific">Lophium mytilinum</name>
    <dbReference type="NCBI Taxonomy" id="390894"/>
    <lineage>
        <taxon>Eukaryota</taxon>
        <taxon>Fungi</taxon>
        <taxon>Dikarya</taxon>
        <taxon>Ascomycota</taxon>
        <taxon>Pezizomycotina</taxon>
        <taxon>Dothideomycetes</taxon>
        <taxon>Pleosporomycetidae</taxon>
        <taxon>Mytilinidiales</taxon>
        <taxon>Mytilinidiaceae</taxon>
        <taxon>Lophium</taxon>
    </lineage>
</organism>
<dbReference type="Proteomes" id="UP000799750">
    <property type="component" value="Unassembled WGS sequence"/>
</dbReference>
<dbReference type="EMBL" id="MU004188">
    <property type="protein sequence ID" value="KAF2495944.1"/>
    <property type="molecule type" value="Genomic_DNA"/>
</dbReference>
<reference evidence="1" key="1">
    <citation type="journal article" date="2020" name="Stud. Mycol.">
        <title>101 Dothideomycetes genomes: a test case for predicting lifestyles and emergence of pathogens.</title>
        <authorList>
            <person name="Haridas S."/>
            <person name="Albert R."/>
            <person name="Binder M."/>
            <person name="Bloem J."/>
            <person name="Labutti K."/>
            <person name="Salamov A."/>
            <person name="Andreopoulos B."/>
            <person name="Baker S."/>
            <person name="Barry K."/>
            <person name="Bills G."/>
            <person name="Bluhm B."/>
            <person name="Cannon C."/>
            <person name="Castanera R."/>
            <person name="Culley D."/>
            <person name="Daum C."/>
            <person name="Ezra D."/>
            <person name="Gonzalez J."/>
            <person name="Henrissat B."/>
            <person name="Kuo A."/>
            <person name="Liang C."/>
            <person name="Lipzen A."/>
            <person name="Lutzoni F."/>
            <person name="Magnuson J."/>
            <person name="Mondo S."/>
            <person name="Nolan M."/>
            <person name="Ohm R."/>
            <person name="Pangilinan J."/>
            <person name="Park H.-J."/>
            <person name="Ramirez L."/>
            <person name="Alfaro M."/>
            <person name="Sun H."/>
            <person name="Tritt A."/>
            <person name="Yoshinaga Y."/>
            <person name="Zwiers L.-H."/>
            <person name="Turgeon B."/>
            <person name="Goodwin S."/>
            <person name="Spatafora J."/>
            <person name="Crous P."/>
            <person name="Grigoriev I."/>
        </authorList>
    </citation>
    <scope>NUCLEOTIDE SEQUENCE</scope>
    <source>
        <strain evidence="1">CBS 269.34</strain>
    </source>
</reference>
<proteinExistence type="predicted"/>
<accession>A0A6A6QUZ4</accession>
<evidence type="ECO:0000313" key="1">
    <source>
        <dbReference type="EMBL" id="KAF2495944.1"/>
    </source>
</evidence>
<gene>
    <name evidence="1" type="ORF">BU16DRAFT_361277</name>
</gene>
<evidence type="ECO:0000313" key="2">
    <source>
        <dbReference type="Proteomes" id="UP000799750"/>
    </source>
</evidence>
<protein>
    <submittedName>
        <fullName evidence="1">Uncharacterized protein</fullName>
    </submittedName>
</protein>
<name>A0A6A6QUZ4_9PEZI</name>